<reference evidence="2 3" key="1">
    <citation type="journal article" date="2019" name="Nat. Microbiol.">
        <title>Wide diversity of methane and short-chain alkane metabolisms in uncultured archaea.</title>
        <authorList>
            <person name="Borrel G."/>
            <person name="Adam P.S."/>
            <person name="McKay L.J."/>
            <person name="Chen L.X."/>
            <person name="Sierra-Garcia I.N."/>
            <person name="Sieber C.M."/>
            <person name="Letourneur Q."/>
            <person name="Ghozlane A."/>
            <person name="Andersen G.L."/>
            <person name="Li W.J."/>
            <person name="Hallam S.J."/>
            <person name="Muyzer G."/>
            <person name="de Oliveira V.M."/>
            <person name="Inskeep W.P."/>
            <person name="Banfield J.F."/>
            <person name="Gribaldo S."/>
        </authorList>
    </citation>
    <scope>NUCLEOTIDE SEQUENCE [LARGE SCALE GENOMIC DNA]</scope>
    <source>
        <strain evidence="2">NM1a</strain>
    </source>
</reference>
<evidence type="ECO:0000313" key="3">
    <source>
        <dbReference type="Proteomes" id="UP000317158"/>
    </source>
</evidence>
<dbReference type="CDD" id="cd07067">
    <property type="entry name" value="HP_PGM_like"/>
    <property type="match status" value="1"/>
</dbReference>
<dbReference type="PANTHER" id="PTHR20935">
    <property type="entry name" value="PHOSPHOGLYCERATE MUTASE-RELATED"/>
    <property type="match status" value="1"/>
</dbReference>
<dbReference type="GO" id="GO:0005737">
    <property type="term" value="C:cytoplasm"/>
    <property type="evidence" value="ECO:0007669"/>
    <property type="project" value="InterPro"/>
</dbReference>
<protein>
    <submittedName>
        <fullName evidence="2">Phosphohistidine phosphatase SixA</fullName>
    </submittedName>
</protein>
<organism evidence="2 3">
    <name type="scientific">Methanoliparum thermophilum</name>
    <dbReference type="NCBI Taxonomy" id="2491083"/>
    <lineage>
        <taxon>Archaea</taxon>
        <taxon>Methanobacteriati</taxon>
        <taxon>Methanobacteriota</taxon>
        <taxon>Candidatus Methanoliparia</taxon>
        <taxon>Candidatus Methanoliparales</taxon>
        <taxon>Candidatus Methanoliparaceae</taxon>
        <taxon>Candidatus Methanoliparum</taxon>
    </lineage>
</organism>
<keyword evidence="1" id="KW-0378">Hydrolase</keyword>
<name>A0A520KRM0_METT2</name>
<dbReference type="AlphaFoldDB" id="A0A520KRM0"/>
<dbReference type="Pfam" id="PF00300">
    <property type="entry name" value="His_Phos_1"/>
    <property type="match status" value="1"/>
</dbReference>
<dbReference type="SUPFAM" id="SSF53254">
    <property type="entry name" value="Phosphoglycerate mutase-like"/>
    <property type="match status" value="1"/>
</dbReference>
<dbReference type="InterPro" id="IPR004449">
    <property type="entry name" value="SixA"/>
</dbReference>
<dbReference type="GO" id="GO:0101006">
    <property type="term" value="F:protein histidine phosphatase activity"/>
    <property type="evidence" value="ECO:0007669"/>
    <property type="project" value="InterPro"/>
</dbReference>
<accession>A0A520KRM0</accession>
<dbReference type="Proteomes" id="UP000317158">
    <property type="component" value="Unassembled WGS sequence"/>
</dbReference>
<evidence type="ECO:0000256" key="1">
    <source>
        <dbReference type="ARBA" id="ARBA00022801"/>
    </source>
</evidence>
<dbReference type="Gene3D" id="3.40.50.1240">
    <property type="entry name" value="Phosphoglycerate mutase-like"/>
    <property type="match status" value="1"/>
</dbReference>
<dbReference type="InterPro" id="IPR029033">
    <property type="entry name" value="His_PPase_superfam"/>
</dbReference>
<dbReference type="InterPro" id="IPR013078">
    <property type="entry name" value="His_Pase_superF_clade-1"/>
</dbReference>
<gene>
    <name evidence="2" type="primary">sixA</name>
    <name evidence="2" type="ORF">EF806_03595</name>
</gene>
<dbReference type="NCBIfam" id="TIGR00249">
    <property type="entry name" value="sixA"/>
    <property type="match status" value="1"/>
</dbReference>
<comment type="caution">
    <text evidence="2">The sequence shown here is derived from an EMBL/GenBank/DDBJ whole genome shotgun (WGS) entry which is preliminary data.</text>
</comment>
<dbReference type="EMBL" id="RXIF01000006">
    <property type="protein sequence ID" value="RZN64441.1"/>
    <property type="molecule type" value="Genomic_DNA"/>
</dbReference>
<evidence type="ECO:0000313" key="2">
    <source>
        <dbReference type="EMBL" id="RZN64441.1"/>
    </source>
</evidence>
<proteinExistence type="predicted"/>
<sequence length="158" mass="18418">MIKSNNLKLYLVRHAKAKKDYEDPARPLSKKGRKDAEKLAKFLKKQDITPHRIFHSGIMRAKETAEIINKNLSSELVEDKTLGPSFDPFIYVDKLKRDIKEDTMIIGHMPHLANLLCLMLTKTPNSFLIKFKTCSVVCLERDDKDEWYLDWMITPELL</sequence>
<dbReference type="InterPro" id="IPR051021">
    <property type="entry name" value="Mito_Ser/Thr_phosphatase"/>
</dbReference>